<comment type="caution">
    <text evidence="3">The sequence shown here is derived from an EMBL/GenBank/DDBJ whole genome shotgun (WGS) entry which is preliminary data.</text>
</comment>
<name>A0ABR7KBT6_9FIRM</name>
<evidence type="ECO:0000313" key="3">
    <source>
        <dbReference type="EMBL" id="MBC6010142.1"/>
    </source>
</evidence>
<dbReference type="EC" id="3.1.-.-" evidence="2"/>
<accession>A0ABR7KBT6</accession>
<protein>
    <recommendedName>
        <fullName evidence="2">pre-crRNA processing endonuclease</fullName>
        <ecNumber evidence="2">3.1.-.-</ecNumber>
    </recommendedName>
</protein>
<dbReference type="Proteomes" id="UP000603474">
    <property type="component" value="Unassembled WGS sequence"/>
</dbReference>
<dbReference type="Pfam" id="PF09704">
    <property type="entry name" value="Cas_Cas5d"/>
    <property type="match status" value="1"/>
</dbReference>
<dbReference type="InterPro" id="IPR010155">
    <property type="entry name" value="CRISPR-assoc_prot_Cas5d"/>
</dbReference>
<dbReference type="EMBL" id="JACRWG010000030">
    <property type="protein sequence ID" value="MBC6010142.1"/>
    <property type="molecule type" value="Genomic_DNA"/>
</dbReference>
<gene>
    <name evidence="3" type="primary">cas5c</name>
    <name evidence="3" type="ORF">H8909_07780</name>
</gene>
<reference evidence="3 4" key="1">
    <citation type="submission" date="2020-08" db="EMBL/GenBank/DDBJ databases">
        <authorList>
            <person name="Liu C."/>
            <person name="Sun Q."/>
        </authorList>
    </citation>
    <scope>NUCLEOTIDE SEQUENCE [LARGE SCALE GENOMIC DNA]</scope>
    <source>
        <strain evidence="3 4">NSJ-22</strain>
    </source>
</reference>
<dbReference type="InterPro" id="IPR021124">
    <property type="entry name" value="CRISPR-assoc_prot_Cas5"/>
</dbReference>
<comment type="function">
    <text evidence="2">CRISPR (clustered regularly interspaced short palindromic repeat) is an adaptive immune system that provides protection against mobile genetic elements (viruses, transposable elements and conjugative plasmids). CRISPR clusters contain spacers, sequences complementary to antecedent mobile elements, and target invading nucleic acids. CRISPR clusters are transcribed and processed into CRISPR RNA (crRNA).</text>
</comment>
<evidence type="ECO:0000313" key="4">
    <source>
        <dbReference type="Proteomes" id="UP000603474"/>
    </source>
</evidence>
<dbReference type="CDD" id="cd09752">
    <property type="entry name" value="Cas5_I-C"/>
    <property type="match status" value="1"/>
</dbReference>
<comment type="similarity">
    <text evidence="2">Belongs to the CRISPR-associated protein Cas5 family. Subtype I-C/Dvulg subfamily.</text>
</comment>
<keyword evidence="4" id="KW-1185">Reference proteome</keyword>
<keyword evidence="2" id="KW-0540">Nuclease</keyword>
<evidence type="ECO:0000256" key="2">
    <source>
        <dbReference type="PIRNR" id="PIRNR029950"/>
    </source>
</evidence>
<dbReference type="NCBIfam" id="TIGR01876">
    <property type="entry name" value="cas_Cas5d"/>
    <property type="match status" value="1"/>
</dbReference>
<proteinExistence type="inferred from homology"/>
<dbReference type="RefSeq" id="WP_187012424.1">
    <property type="nucleotide sequence ID" value="NZ_JACRWG010000030.1"/>
</dbReference>
<evidence type="ECO:0000256" key="1">
    <source>
        <dbReference type="ARBA" id="ARBA00023118"/>
    </source>
</evidence>
<keyword evidence="2" id="KW-0378">Hydrolase</keyword>
<sequence>MEHKNSIEFKVYGRYALFTDPLTKTGGEKYTYQIPTYQALKGICESIYWKPTFQWVIDDVRIMNPIRTQSQGIRPIHYQDSKNDLSIYTYLKDVEYQVRAHFVWNENRKDLVGDRNENKHWLIAKRMVERGGRRDIFLGTRECQAYVEPCKFGESKGYYDDSNMSFGIMVHGITYPDESKVEDGKGKMSIRLWKPVMQDGSIHFITPDECPIVKDVGKQEIKVFEKGVNFSGLDEFEKGGVFGDELDKQFE</sequence>
<dbReference type="PIRSF" id="PIRSF029950">
    <property type="entry name" value="Cas_CT1134"/>
    <property type="match status" value="1"/>
</dbReference>
<keyword evidence="2" id="KW-0694">RNA-binding</keyword>
<keyword evidence="1 2" id="KW-0051">Antiviral defense</keyword>
<organism evidence="3 4">
    <name type="scientific">Catenibacterium faecis</name>
    <dbReference type="NCBI Taxonomy" id="2764323"/>
    <lineage>
        <taxon>Bacteria</taxon>
        <taxon>Bacillati</taxon>
        <taxon>Bacillota</taxon>
        <taxon>Erysipelotrichia</taxon>
        <taxon>Erysipelotrichales</taxon>
        <taxon>Coprobacillaceae</taxon>
        <taxon>Catenibacterium</taxon>
    </lineage>
</organism>
<dbReference type="InterPro" id="IPR013422">
    <property type="entry name" value="CRISPR-assoc_prot_Cas5_N"/>
</dbReference>
<keyword evidence="2" id="KW-0255">Endonuclease</keyword>
<dbReference type="NCBIfam" id="TIGR02593">
    <property type="entry name" value="CRISPR_cas5"/>
    <property type="match status" value="1"/>
</dbReference>
<dbReference type="Gene3D" id="3.30.70.2660">
    <property type="match status" value="1"/>
</dbReference>